<accession>A0A411DIF9</accession>
<evidence type="ECO:0000256" key="1">
    <source>
        <dbReference type="SAM" id="SignalP"/>
    </source>
</evidence>
<gene>
    <name evidence="2" type="ORF">EU348_02835</name>
</gene>
<keyword evidence="1" id="KW-0732">Signal</keyword>
<sequence>MKKKHYILFCLVVIKGYAQVAISTTPGDHDPHPNAILDVKSTIPAKAILLPSVSQISNAANPVGDDTFKGALVYSKSNASIYEHDGTRWRSTYDYVVETKPQYLAHFSMSNNTSITCNALGGCSIEGTIPLFSNGSSDFTGSLINLSLANNEITANEAGVYRITYRSNATFNGPTPNINSNVNEIQIKLQKASASAPGTFSTIDYQSFTSDNARLGYTPVFNGSIVTRLNVGDKIRLNAFMQSAIILFPTTVTAFFNNNPEIIFEKVVL</sequence>
<organism evidence="2">
    <name type="scientific">Chryseobacterium indologenes</name>
    <name type="common">Flavobacterium indologenes</name>
    <dbReference type="NCBI Taxonomy" id="253"/>
    <lineage>
        <taxon>Bacteria</taxon>
        <taxon>Pseudomonadati</taxon>
        <taxon>Bacteroidota</taxon>
        <taxon>Flavobacteriia</taxon>
        <taxon>Flavobacteriales</taxon>
        <taxon>Weeksellaceae</taxon>
        <taxon>Chryseobacterium group</taxon>
        <taxon>Chryseobacterium</taxon>
    </lineage>
</organism>
<dbReference type="AlphaFoldDB" id="A0A411DIF9"/>
<feature type="chain" id="PRO_5019169300" evidence="1">
    <location>
        <begin position="21"/>
        <end position="269"/>
    </location>
</feature>
<proteinExistence type="predicted"/>
<evidence type="ECO:0000313" key="2">
    <source>
        <dbReference type="EMBL" id="QBA20156.1"/>
    </source>
</evidence>
<reference evidence="2" key="1">
    <citation type="submission" date="2019-01" db="EMBL/GenBank/DDBJ databases">
        <title>Whole Genome Sequencing for Putative Detection of Antimicrobial Resistance and Potential Virulence Factors in Chryseobacterium indologenes isolated from Nile Tilapia in Tanzania.</title>
        <authorList>
            <person name="Mwega E."/>
            <person name="Mutoloki S."/>
            <person name="Mugimba K."/>
            <person name="Colquhoun D."/>
            <person name="Mdegela R."/>
            <person name="Evensen O."/>
            <person name="Wasteson Y."/>
        </authorList>
    </citation>
    <scope>NUCLEOTIDE SEQUENCE [LARGE SCALE GENOMIC DNA]</scope>
    <source>
        <strain evidence="2">StR 01</strain>
    </source>
</reference>
<feature type="signal peptide" evidence="1">
    <location>
        <begin position="1"/>
        <end position="20"/>
    </location>
</feature>
<name>A0A411DIF9_CHRID</name>
<dbReference type="EMBL" id="CP035532">
    <property type="protein sequence ID" value="QBA20156.1"/>
    <property type="molecule type" value="Genomic_DNA"/>
</dbReference>
<protein>
    <submittedName>
        <fullName evidence="2">Uncharacterized protein</fullName>
    </submittedName>
</protein>